<protein>
    <submittedName>
        <fullName evidence="1">Uncharacterized protein</fullName>
    </submittedName>
</protein>
<accession>A0A834HBK8</accession>
<dbReference type="EMBL" id="WJXA01000002">
    <property type="protein sequence ID" value="KAF7150874.1"/>
    <property type="molecule type" value="Genomic_DNA"/>
</dbReference>
<sequence>MDVVDVVGDLVKFEATVLDYGVDGGGAGVEAVLDQLHGGASRRITSPVAIRFSTDTSSSVLEMTTW</sequence>
<reference evidence="1" key="1">
    <citation type="submission" date="2019-11" db="EMBL/GenBank/DDBJ databases">
        <authorList>
            <person name="Liu Y."/>
            <person name="Hou J."/>
            <person name="Li T.-Q."/>
            <person name="Guan C.-H."/>
            <person name="Wu X."/>
            <person name="Wu H.-Z."/>
            <person name="Ling F."/>
            <person name="Zhang R."/>
            <person name="Shi X.-G."/>
            <person name="Ren J.-P."/>
            <person name="Chen E.-F."/>
            <person name="Sun J.-M."/>
        </authorList>
    </citation>
    <scope>NUCLEOTIDE SEQUENCE</scope>
    <source>
        <strain evidence="1">Adult_tree_wgs_1</strain>
        <tissue evidence="1">Leaves</tissue>
    </source>
</reference>
<dbReference type="AlphaFoldDB" id="A0A834HBK8"/>
<gene>
    <name evidence="1" type="ORF">RHSIM_Rhsim02G0220100</name>
</gene>
<evidence type="ECO:0000313" key="2">
    <source>
        <dbReference type="Proteomes" id="UP000626092"/>
    </source>
</evidence>
<organism evidence="1 2">
    <name type="scientific">Rhododendron simsii</name>
    <name type="common">Sims's rhododendron</name>
    <dbReference type="NCBI Taxonomy" id="118357"/>
    <lineage>
        <taxon>Eukaryota</taxon>
        <taxon>Viridiplantae</taxon>
        <taxon>Streptophyta</taxon>
        <taxon>Embryophyta</taxon>
        <taxon>Tracheophyta</taxon>
        <taxon>Spermatophyta</taxon>
        <taxon>Magnoliopsida</taxon>
        <taxon>eudicotyledons</taxon>
        <taxon>Gunneridae</taxon>
        <taxon>Pentapetalae</taxon>
        <taxon>asterids</taxon>
        <taxon>Ericales</taxon>
        <taxon>Ericaceae</taxon>
        <taxon>Ericoideae</taxon>
        <taxon>Rhodoreae</taxon>
        <taxon>Rhododendron</taxon>
    </lineage>
</organism>
<dbReference type="Proteomes" id="UP000626092">
    <property type="component" value="Unassembled WGS sequence"/>
</dbReference>
<evidence type="ECO:0000313" key="1">
    <source>
        <dbReference type="EMBL" id="KAF7150874.1"/>
    </source>
</evidence>
<keyword evidence="2" id="KW-1185">Reference proteome</keyword>
<proteinExistence type="predicted"/>
<name>A0A834HBK8_RHOSS</name>
<comment type="caution">
    <text evidence="1">The sequence shown here is derived from an EMBL/GenBank/DDBJ whole genome shotgun (WGS) entry which is preliminary data.</text>
</comment>